<dbReference type="EMBL" id="ML993594">
    <property type="protein sequence ID" value="KAF2167117.1"/>
    <property type="molecule type" value="Genomic_DNA"/>
</dbReference>
<dbReference type="SMART" id="SM00382">
    <property type="entry name" value="AAA"/>
    <property type="match status" value="2"/>
</dbReference>
<dbReference type="AlphaFoldDB" id="A0A6A6CIM3"/>
<dbReference type="GO" id="GO:0005737">
    <property type="term" value="C:cytoplasm"/>
    <property type="evidence" value="ECO:0007669"/>
    <property type="project" value="TreeGrafter"/>
</dbReference>
<reference evidence="6" key="1">
    <citation type="journal article" date="2020" name="Stud. Mycol.">
        <title>101 Dothideomycetes genomes: a test case for predicting lifestyles and emergence of pathogens.</title>
        <authorList>
            <person name="Haridas S."/>
            <person name="Albert R."/>
            <person name="Binder M."/>
            <person name="Bloem J."/>
            <person name="Labutti K."/>
            <person name="Salamov A."/>
            <person name="Andreopoulos B."/>
            <person name="Baker S."/>
            <person name="Barry K."/>
            <person name="Bills G."/>
            <person name="Bluhm B."/>
            <person name="Cannon C."/>
            <person name="Castanera R."/>
            <person name="Culley D."/>
            <person name="Daum C."/>
            <person name="Ezra D."/>
            <person name="Gonzalez J."/>
            <person name="Henrissat B."/>
            <person name="Kuo A."/>
            <person name="Liang C."/>
            <person name="Lipzen A."/>
            <person name="Lutzoni F."/>
            <person name="Magnuson J."/>
            <person name="Mondo S."/>
            <person name="Nolan M."/>
            <person name="Ohm R."/>
            <person name="Pangilinan J."/>
            <person name="Park H.-J."/>
            <person name="Ramirez L."/>
            <person name="Alfaro M."/>
            <person name="Sun H."/>
            <person name="Tritt A."/>
            <person name="Yoshinaga Y."/>
            <person name="Zwiers L.-H."/>
            <person name="Turgeon B."/>
            <person name="Goodwin S."/>
            <person name="Spatafora J."/>
            <person name="Crous P."/>
            <person name="Grigoriev I."/>
        </authorList>
    </citation>
    <scope>NUCLEOTIDE SEQUENCE</scope>
    <source>
        <strain evidence="6">ATCC 36951</strain>
    </source>
</reference>
<dbReference type="FunFam" id="3.40.50.300:FF:000018">
    <property type="entry name" value="Cell division control 48"/>
    <property type="match status" value="1"/>
</dbReference>
<dbReference type="Gene3D" id="1.10.8.60">
    <property type="match status" value="2"/>
</dbReference>
<dbReference type="PANTHER" id="PTHR23077">
    <property type="entry name" value="AAA-FAMILY ATPASE"/>
    <property type="match status" value="1"/>
</dbReference>
<accession>A0A6A6CIM3</accession>
<keyword evidence="2" id="KW-0547">Nucleotide-binding</keyword>
<dbReference type="InterPro" id="IPR050168">
    <property type="entry name" value="AAA_ATPase_domain"/>
</dbReference>
<protein>
    <recommendedName>
        <fullName evidence="5">AAA+ ATPase domain-containing protein</fullName>
    </recommendedName>
</protein>
<evidence type="ECO:0000256" key="2">
    <source>
        <dbReference type="ARBA" id="ARBA00022741"/>
    </source>
</evidence>
<evidence type="ECO:0000256" key="1">
    <source>
        <dbReference type="ARBA" id="ARBA00022737"/>
    </source>
</evidence>
<dbReference type="Gene3D" id="3.40.50.300">
    <property type="entry name" value="P-loop containing nucleotide triphosphate hydrolases"/>
    <property type="match status" value="2"/>
</dbReference>
<sequence>MSAAPSTPQAKNQAKKKMLMTDTQHAVVRLHPGTQLESAFRVHLMTESLAEANLKTGDICEISSDDGTLGYGIAWRADDRAGNRPKTRPAKMTETFKNAFGFLDGSRVTVSQTDAKVYPAERMVLSDVTPPEFNSSDDLDAGKWEIRVKSLFVSCEALAPGVTFEVSGSRVKSRKRFYIDSIDSRDAPADSPSLFSFESNTDISFPGGIAVAPTAMSQPRQNEGSNTPNGTVNGIMSNGTNGGRSLAPSPAPPTRSLYQLNTERIGGLLKECEKLNARLQWLLSTAEELNCARNRVPNHPILLHGYEGTGKTLLLDRLAEAPFRKVVRLDRAKLPGGTISANKKFIRDTFAEAVNEQPSLMILDNLDQLVPTDDAHYYSDVLGPELKNLRKPGMRVMVVAAAKSPTSIHPSLLGPQGFNFSIALPIPNLEAREQILNVLQEKPTYTKNPLSTIIAERTHGYTAKDVAALHDLAVNHAFDRFWHECAEQAMSRSPTPPAYDDIVPRLDGSSAAPSTPRSQPSPEPTLKDFEIALQEIKPAALREIFTEKPKTKWTDIGGSDSVKERFDEAIEWPLRHGDLIQKLGIQMPKGVLLYGPPGCSKTLTAQAVANTYNLNFIAIKGAELISMYVGESERAVREIFSKARQAAPCVIFFDEIDAIGSERDSTGTKGLNVLTTLLNEMDGFEALERVFILAATNKPTSLDPALLRPGRFDSHVYVGPPNEIARKEIIMLSTRGATLAKDVNFDTLAAELEGWSGAEIVRICQNAKFPDLRRRLKGEEDTRVTAADFASARAAVSKGITPEMLEEFEAFTSRLSQE</sequence>
<dbReference type="InterPro" id="IPR027417">
    <property type="entry name" value="P-loop_NTPase"/>
</dbReference>
<dbReference type="InterPro" id="IPR003960">
    <property type="entry name" value="ATPase_AAA_CS"/>
</dbReference>
<evidence type="ECO:0000256" key="4">
    <source>
        <dbReference type="SAM" id="MobiDB-lite"/>
    </source>
</evidence>
<evidence type="ECO:0000313" key="7">
    <source>
        <dbReference type="Proteomes" id="UP000799537"/>
    </source>
</evidence>
<feature type="domain" description="AAA+ ATPase" evidence="5">
    <location>
        <begin position="297"/>
        <end position="428"/>
    </location>
</feature>
<dbReference type="InterPro" id="IPR041569">
    <property type="entry name" value="AAA_lid_3"/>
</dbReference>
<organism evidence="6 7">
    <name type="scientific">Zasmidium cellare ATCC 36951</name>
    <dbReference type="NCBI Taxonomy" id="1080233"/>
    <lineage>
        <taxon>Eukaryota</taxon>
        <taxon>Fungi</taxon>
        <taxon>Dikarya</taxon>
        <taxon>Ascomycota</taxon>
        <taxon>Pezizomycotina</taxon>
        <taxon>Dothideomycetes</taxon>
        <taxon>Dothideomycetidae</taxon>
        <taxon>Mycosphaerellales</taxon>
        <taxon>Mycosphaerellaceae</taxon>
        <taxon>Zasmidium</taxon>
    </lineage>
</organism>
<evidence type="ECO:0000259" key="5">
    <source>
        <dbReference type="SMART" id="SM00382"/>
    </source>
</evidence>
<dbReference type="SUPFAM" id="SSF52540">
    <property type="entry name" value="P-loop containing nucleoside triphosphate hydrolases"/>
    <property type="match status" value="2"/>
</dbReference>
<dbReference type="GO" id="GO:0005524">
    <property type="term" value="F:ATP binding"/>
    <property type="evidence" value="ECO:0007669"/>
    <property type="project" value="UniProtKB-KW"/>
</dbReference>
<name>A0A6A6CIM3_ZASCE</name>
<dbReference type="GeneID" id="54559650"/>
<proteinExistence type="predicted"/>
<dbReference type="Pfam" id="PF00004">
    <property type="entry name" value="AAA"/>
    <property type="match status" value="2"/>
</dbReference>
<dbReference type="PANTHER" id="PTHR23077:SF27">
    <property type="entry name" value="ATPASE FAMILY GENE 2 PROTEIN HOMOLOG A"/>
    <property type="match status" value="1"/>
</dbReference>
<dbReference type="PROSITE" id="PS00674">
    <property type="entry name" value="AAA"/>
    <property type="match status" value="1"/>
</dbReference>
<keyword evidence="3" id="KW-0067">ATP-binding</keyword>
<feature type="region of interest" description="Disordered" evidence="4">
    <location>
        <begin position="492"/>
        <end position="525"/>
    </location>
</feature>
<dbReference type="InterPro" id="IPR003593">
    <property type="entry name" value="AAA+_ATPase"/>
</dbReference>
<dbReference type="RefSeq" id="XP_033668006.1">
    <property type="nucleotide sequence ID" value="XM_033806378.1"/>
</dbReference>
<evidence type="ECO:0000256" key="3">
    <source>
        <dbReference type="ARBA" id="ARBA00022840"/>
    </source>
</evidence>
<feature type="compositionally biased region" description="Polar residues" evidence="4">
    <location>
        <begin position="216"/>
        <end position="239"/>
    </location>
</feature>
<keyword evidence="7" id="KW-1185">Reference proteome</keyword>
<evidence type="ECO:0000313" key="6">
    <source>
        <dbReference type="EMBL" id="KAF2167117.1"/>
    </source>
</evidence>
<gene>
    <name evidence="6" type="ORF">M409DRAFT_22550</name>
</gene>
<dbReference type="Pfam" id="PF17862">
    <property type="entry name" value="AAA_lid_3"/>
    <property type="match status" value="1"/>
</dbReference>
<keyword evidence="1" id="KW-0677">Repeat</keyword>
<dbReference type="CDD" id="cd19511">
    <property type="entry name" value="RecA-like_CDC48_r2-like"/>
    <property type="match status" value="1"/>
</dbReference>
<dbReference type="GO" id="GO:0016887">
    <property type="term" value="F:ATP hydrolysis activity"/>
    <property type="evidence" value="ECO:0007669"/>
    <property type="project" value="InterPro"/>
</dbReference>
<dbReference type="InterPro" id="IPR003959">
    <property type="entry name" value="ATPase_AAA_core"/>
</dbReference>
<feature type="compositionally biased region" description="Polar residues" evidence="4">
    <location>
        <begin position="511"/>
        <end position="520"/>
    </location>
</feature>
<dbReference type="OrthoDB" id="27435at2759"/>
<feature type="domain" description="AAA+ ATPase" evidence="5">
    <location>
        <begin position="587"/>
        <end position="722"/>
    </location>
</feature>
<dbReference type="Proteomes" id="UP000799537">
    <property type="component" value="Unassembled WGS sequence"/>
</dbReference>
<feature type="region of interest" description="Disordered" evidence="4">
    <location>
        <begin position="216"/>
        <end position="257"/>
    </location>
</feature>